<comment type="caution">
    <text evidence="2">The sequence shown here is derived from an EMBL/GenBank/DDBJ whole genome shotgun (WGS) entry which is preliminary data.</text>
</comment>
<keyword evidence="3" id="KW-1185">Reference proteome</keyword>
<proteinExistence type="predicted"/>
<dbReference type="GeneID" id="300580715"/>
<evidence type="ECO:0000313" key="3">
    <source>
        <dbReference type="Proteomes" id="UP001642720"/>
    </source>
</evidence>
<feature type="region of interest" description="Disordered" evidence="1">
    <location>
        <begin position="16"/>
        <end position="43"/>
    </location>
</feature>
<feature type="compositionally biased region" description="Basic and acidic residues" evidence="1">
    <location>
        <begin position="26"/>
        <end position="43"/>
    </location>
</feature>
<feature type="region of interest" description="Disordered" evidence="1">
    <location>
        <begin position="94"/>
        <end position="148"/>
    </location>
</feature>
<protein>
    <submittedName>
        <fullName evidence="2">Uncharacterized protein</fullName>
    </submittedName>
</protein>
<name>A0ABY2GT06_9HYPO</name>
<evidence type="ECO:0000313" key="2">
    <source>
        <dbReference type="EMBL" id="TFA99072.1"/>
    </source>
</evidence>
<evidence type="ECO:0000256" key="1">
    <source>
        <dbReference type="SAM" id="MobiDB-lite"/>
    </source>
</evidence>
<dbReference type="RefSeq" id="XP_073555274.1">
    <property type="nucleotide sequence ID" value="XM_073706265.1"/>
</dbReference>
<dbReference type="EMBL" id="PPTA01000016">
    <property type="protein sequence ID" value="TFA99072.1"/>
    <property type="molecule type" value="Genomic_DNA"/>
</dbReference>
<dbReference type="Proteomes" id="UP001642720">
    <property type="component" value="Unassembled WGS sequence"/>
</dbReference>
<dbReference type="Gene3D" id="3.20.20.80">
    <property type="entry name" value="Glycosidases"/>
    <property type="match status" value="1"/>
</dbReference>
<gene>
    <name evidence="2" type="ORF">CCMA1212_009168</name>
</gene>
<reference evidence="2 3" key="1">
    <citation type="submission" date="2018-01" db="EMBL/GenBank/DDBJ databases">
        <title>Genome characterization of the sugarcane-associated fungus Trichoderma ghanense CCMA-1212 and their application in lignocelulose bioconversion.</title>
        <authorList>
            <person name="Steindorff A.S."/>
            <person name="Mendes T.D."/>
            <person name="Vilela E.S.D."/>
            <person name="Rodrigues D.S."/>
            <person name="Formighieri E.F."/>
            <person name="Melo I.S."/>
            <person name="Favaro L.C.L."/>
        </authorList>
    </citation>
    <scope>NUCLEOTIDE SEQUENCE [LARGE SCALE GENOMIC DNA]</scope>
    <source>
        <strain evidence="2 3">CCMA-1212</strain>
    </source>
</reference>
<organism evidence="2 3">
    <name type="scientific">Trichoderma ghanense</name>
    <dbReference type="NCBI Taxonomy" id="65468"/>
    <lineage>
        <taxon>Eukaryota</taxon>
        <taxon>Fungi</taxon>
        <taxon>Dikarya</taxon>
        <taxon>Ascomycota</taxon>
        <taxon>Pezizomycotina</taxon>
        <taxon>Sordariomycetes</taxon>
        <taxon>Hypocreomycetidae</taxon>
        <taxon>Hypocreales</taxon>
        <taxon>Hypocreaceae</taxon>
        <taxon>Trichoderma</taxon>
    </lineage>
</organism>
<accession>A0ABY2GT06</accession>
<sequence>MHKALTSLARLARDHPLGPAMWNGKSKSEGFSEKAEKSRKEVEESWMKPYPLAGHIDVASQLYDPHSVLAYWRKAVLFQNEHADLLVYGGYRTLPGGGGERTRRPTALCKEPPSGESSKAVVALNFSGEERSARGPRPGSLPLGTAAR</sequence>